<dbReference type="RefSeq" id="WP_157336810.1">
    <property type="nucleotide sequence ID" value="NZ_RHLK01000008.1"/>
</dbReference>
<dbReference type="PROSITE" id="PS50043">
    <property type="entry name" value="HTH_LUXR_2"/>
    <property type="match status" value="1"/>
</dbReference>
<evidence type="ECO:0000256" key="5">
    <source>
        <dbReference type="PROSITE-ProRule" id="PRU00169"/>
    </source>
</evidence>
<dbReference type="GO" id="GO:0006355">
    <property type="term" value="P:regulation of DNA-templated transcription"/>
    <property type="evidence" value="ECO:0007669"/>
    <property type="project" value="InterPro"/>
</dbReference>
<dbReference type="PRINTS" id="PR00038">
    <property type="entry name" value="HTHLUXR"/>
</dbReference>
<comment type="caution">
    <text evidence="8">The sequence shown here is derived from an EMBL/GenBank/DDBJ whole genome shotgun (WGS) entry which is preliminary data.</text>
</comment>
<dbReference type="PANTHER" id="PTHR43214">
    <property type="entry name" value="TWO-COMPONENT RESPONSE REGULATOR"/>
    <property type="match status" value="1"/>
</dbReference>
<keyword evidence="2" id="KW-0805">Transcription regulation</keyword>
<dbReference type="SUPFAM" id="SSF52172">
    <property type="entry name" value="CheY-like"/>
    <property type="match status" value="1"/>
</dbReference>
<dbReference type="PANTHER" id="PTHR43214:SF1">
    <property type="entry name" value="TRANSCRIPTIONAL REGULATORY PROTEIN COMA"/>
    <property type="match status" value="1"/>
</dbReference>
<gene>
    <name evidence="8" type="ORF">EDM21_15430</name>
</gene>
<dbReference type="CDD" id="cd06170">
    <property type="entry name" value="LuxR_C_like"/>
    <property type="match status" value="1"/>
</dbReference>
<name>A0A7X3FJG9_9BACL</name>
<dbReference type="GO" id="GO:0003677">
    <property type="term" value="F:DNA binding"/>
    <property type="evidence" value="ECO:0007669"/>
    <property type="project" value="UniProtKB-KW"/>
</dbReference>
<dbReference type="Pfam" id="PF00072">
    <property type="entry name" value="Response_reg"/>
    <property type="match status" value="1"/>
</dbReference>
<keyword evidence="3" id="KW-0238">DNA-binding</keyword>
<dbReference type="AlphaFoldDB" id="A0A7X3FJG9"/>
<dbReference type="SUPFAM" id="SSF46894">
    <property type="entry name" value="C-terminal effector domain of the bipartite response regulators"/>
    <property type="match status" value="1"/>
</dbReference>
<keyword evidence="1 5" id="KW-0597">Phosphoprotein</keyword>
<dbReference type="InterPro" id="IPR011006">
    <property type="entry name" value="CheY-like_superfamily"/>
</dbReference>
<evidence type="ECO:0000259" key="7">
    <source>
        <dbReference type="PROSITE" id="PS50110"/>
    </source>
</evidence>
<evidence type="ECO:0000259" key="6">
    <source>
        <dbReference type="PROSITE" id="PS50043"/>
    </source>
</evidence>
<dbReference type="InterPro" id="IPR000792">
    <property type="entry name" value="Tscrpt_reg_LuxR_C"/>
</dbReference>
<dbReference type="EMBL" id="RHLK01000008">
    <property type="protein sequence ID" value="MVP00901.1"/>
    <property type="molecule type" value="Genomic_DNA"/>
</dbReference>
<dbReference type="PROSITE" id="PS50110">
    <property type="entry name" value="RESPONSE_REGULATORY"/>
    <property type="match status" value="1"/>
</dbReference>
<reference evidence="8 9" key="1">
    <citation type="journal article" date="2019" name="Microorganisms">
        <title>Paenibacillus lutrae sp. nov., A Chitinolytic Species Isolated from A River Otter in Castril Natural Park, Granada, Spain.</title>
        <authorList>
            <person name="Rodriguez M."/>
            <person name="Reina J.C."/>
            <person name="Bejar V."/>
            <person name="Llamas I."/>
        </authorList>
    </citation>
    <scope>NUCLEOTIDE SEQUENCE [LARGE SCALE GENOMIC DNA]</scope>
    <source>
        <strain evidence="8 9">N10</strain>
    </source>
</reference>
<dbReference type="OrthoDB" id="118459at2"/>
<keyword evidence="4" id="KW-0804">Transcription</keyword>
<dbReference type="InterPro" id="IPR016032">
    <property type="entry name" value="Sig_transdc_resp-reg_C-effctor"/>
</dbReference>
<dbReference type="CDD" id="cd17535">
    <property type="entry name" value="REC_NarL-like"/>
    <property type="match status" value="1"/>
</dbReference>
<accession>A0A7X3FJG9</accession>
<keyword evidence="9" id="KW-1185">Reference proteome</keyword>
<dbReference type="Proteomes" id="UP000490800">
    <property type="component" value="Unassembled WGS sequence"/>
</dbReference>
<protein>
    <submittedName>
        <fullName evidence="8">Response regulator</fullName>
    </submittedName>
</protein>
<evidence type="ECO:0000256" key="3">
    <source>
        <dbReference type="ARBA" id="ARBA00023125"/>
    </source>
</evidence>
<evidence type="ECO:0000313" key="9">
    <source>
        <dbReference type="Proteomes" id="UP000490800"/>
    </source>
</evidence>
<evidence type="ECO:0000256" key="2">
    <source>
        <dbReference type="ARBA" id="ARBA00023015"/>
    </source>
</evidence>
<dbReference type="Pfam" id="PF00196">
    <property type="entry name" value="GerE"/>
    <property type="match status" value="1"/>
</dbReference>
<dbReference type="InterPro" id="IPR001789">
    <property type="entry name" value="Sig_transdc_resp-reg_receiver"/>
</dbReference>
<feature type="domain" description="Response regulatory" evidence="7">
    <location>
        <begin position="6"/>
        <end position="122"/>
    </location>
</feature>
<organism evidence="8 9">
    <name type="scientific">Paenibacillus lutrae</name>
    <dbReference type="NCBI Taxonomy" id="2078573"/>
    <lineage>
        <taxon>Bacteria</taxon>
        <taxon>Bacillati</taxon>
        <taxon>Bacillota</taxon>
        <taxon>Bacilli</taxon>
        <taxon>Bacillales</taxon>
        <taxon>Paenibacillaceae</taxon>
        <taxon>Paenibacillus</taxon>
    </lineage>
</organism>
<dbReference type="InterPro" id="IPR039420">
    <property type="entry name" value="WalR-like"/>
</dbReference>
<proteinExistence type="predicted"/>
<feature type="domain" description="HTH luxR-type" evidence="6">
    <location>
        <begin position="141"/>
        <end position="206"/>
    </location>
</feature>
<feature type="modified residue" description="4-aspartylphosphate" evidence="5">
    <location>
        <position position="57"/>
    </location>
</feature>
<dbReference type="SMART" id="SM00448">
    <property type="entry name" value="REC"/>
    <property type="match status" value="1"/>
</dbReference>
<dbReference type="InterPro" id="IPR058245">
    <property type="entry name" value="NreC/VraR/RcsB-like_REC"/>
</dbReference>
<dbReference type="GO" id="GO:0000160">
    <property type="term" value="P:phosphorelay signal transduction system"/>
    <property type="evidence" value="ECO:0007669"/>
    <property type="project" value="InterPro"/>
</dbReference>
<evidence type="ECO:0000313" key="8">
    <source>
        <dbReference type="EMBL" id="MVP00901.1"/>
    </source>
</evidence>
<evidence type="ECO:0000256" key="1">
    <source>
        <dbReference type="ARBA" id="ARBA00022553"/>
    </source>
</evidence>
<evidence type="ECO:0000256" key="4">
    <source>
        <dbReference type="ARBA" id="ARBA00023163"/>
    </source>
</evidence>
<dbReference type="SMART" id="SM00421">
    <property type="entry name" value="HTH_LUXR"/>
    <property type="match status" value="1"/>
</dbReference>
<dbReference type="Gene3D" id="3.40.50.2300">
    <property type="match status" value="1"/>
</dbReference>
<sequence>MNNIQQILIVDDHPAMAYGTKFILEQEKDIQVVGVANSGESGIEMMMKLKPSVIFLDFHLPDLTGMEVAVKMREIDETIQIVIFTGIDYMPILNNLLDLGVCGIMSKDSSEEQIRNMMRSLKEGQTVIPISLLHQLRLSQPEDDMSSLTDEEINIMNQIVKGATNEQIADEIHMSKRSVDNYVRKIYDKFGVKSRAQAIEKFIQMKR</sequence>